<dbReference type="InterPro" id="IPR029063">
    <property type="entry name" value="SAM-dependent_MTases_sf"/>
</dbReference>
<dbReference type="InterPro" id="IPR002935">
    <property type="entry name" value="SAM_O-MeTrfase"/>
</dbReference>
<dbReference type="PROSITE" id="PS51682">
    <property type="entry name" value="SAM_OMT_I"/>
    <property type="match status" value="1"/>
</dbReference>
<dbReference type="GO" id="GO:0032259">
    <property type="term" value="P:methylation"/>
    <property type="evidence" value="ECO:0007669"/>
    <property type="project" value="UniProtKB-KW"/>
</dbReference>
<sequence>MIPITDPRIEEYLRGLAPEDDTHLIAMEQRAKELAFPIVDRLVGRLLYLLTRLRQPQLVVELGSGFGYSAWWFARAVSITGTVVMTDRDGANLDYARTMFRQNGLIDRLEFREGDALEIGREYRDIDILFIDLDKEQYRLAAETMIPRLAKNALLIADNALWYGRVAEGGDDPETRGIREFNDFMCLRRDFFTTIIPLRDGVMLAYRLS</sequence>
<dbReference type="EMBL" id="CP009788">
    <property type="protein sequence ID" value="AJE04254.1"/>
    <property type="molecule type" value="Genomic_DNA"/>
</dbReference>
<keyword evidence="5" id="KW-1185">Reference proteome</keyword>
<dbReference type="Gene3D" id="3.40.50.150">
    <property type="entry name" value="Vaccinia Virus protein VP39"/>
    <property type="match status" value="1"/>
</dbReference>
<keyword evidence="3" id="KW-0949">S-adenosyl-L-methionine</keyword>
<dbReference type="AlphaFoldDB" id="A0A0B5BGF5"/>
<name>A0A0B5BGF5_9BACT</name>
<evidence type="ECO:0000256" key="1">
    <source>
        <dbReference type="ARBA" id="ARBA00022603"/>
    </source>
</evidence>
<reference evidence="4 5" key="1">
    <citation type="journal article" date="2015" name="Genome Announc.">
        <title>Complete Genome of Geobacter pickeringii G13T, a Metal-Reducing Isolate from Sedimentary Kaolin Deposits.</title>
        <authorList>
            <person name="Badalamenti J.P."/>
            <person name="Bond D.R."/>
        </authorList>
    </citation>
    <scope>NUCLEOTIDE SEQUENCE [LARGE SCALE GENOMIC DNA]</scope>
    <source>
        <strain evidence="4 5">G13</strain>
    </source>
</reference>
<dbReference type="KEGG" id="gpi:GPICK_13645"/>
<dbReference type="HOGENOM" id="CLU_067676_4_0_7"/>
<organism evidence="4 5">
    <name type="scientific">Geobacter pickeringii</name>
    <dbReference type="NCBI Taxonomy" id="345632"/>
    <lineage>
        <taxon>Bacteria</taxon>
        <taxon>Pseudomonadati</taxon>
        <taxon>Thermodesulfobacteriota</taxon>
        <taxon>Desulfuromonadia</taxon>
        <taxon>Geobacterales</taxon>
        <taxon>Geobacteraceae</taxon>
        <taxon>Geobacter</taxon>
    </lineage>
</organism>
<dbReference type="Pfam" id="PF01596">
    <property type="entry name" value="Methyltransf_3"/>
    <property type="match status" value="1"/>
</dbReference>
<evidence type="ECO:0000313" key="4">
    <source>
        <dbReference type="EMBL" id="AJE04254.1"/>
    </source>
</evidence>
<dbReference type="OrthoDB" id="9811000at2"/>
<evidence type="ECO:0000256" key="2">
    <source>
        <dbReference type="ARBA" id="ARBA00022679"/>
    </source>
</evidence>
<dbReference type="Proteomes" id="UP000057609">
    <property type="component" value="Chromosome"/>
</dbReference>
<gene>
    <name evidence="4" type="ORF">GPICK_13645</name>
</gene>
<evidence type="ECO:0000313" key="5">
    <source>
        <dbReference type="Proteomes" id="UP000057609"/>
    </source>
</evidence>
<dbReference type="PANTHER" id="PTHR43167:SF1">
    <property type="entry name" value="PUTATIVE (AFU_ORTHOLOGUE AFUA_6G01830)-RELATED"/>
    <property type="match status" value="1"/>
</dbReference>
<dbReference type="STRING" id="345632.GPICK_13645"/>
<dbReference type="PANTHER" id="PTHR43167">
    <property type="entry name" value="PUTATIVE (AFU_ORTHOLOGUE AFUA_6G01830)-RELATED"/>
    <property type="match status" value="1"/>
</dbReference>
<keyword evidence="1 4" id="KW-0489">Methyltransferase</keyword>
<keyword evidence="2 4" id="KW-0808">Transferase</keyword>
<protein>
    <submittedName>
        <fullName evidence="4">Methyltransferase</fullName>
    </submittedName>
</protein>
<dbReference type="RefSeq" id="WP_039744084.1">
    <property type="nucleotide sequence ID" value="NZ_CP009788.1"/>
</dbReference>
<evidence type="ECO:0000256" key="3">
    <source>
        <dbReference type="ARBA" id="ARBA00022691"/>
    </source>
</evidence>
<dbReference type="SUPFAM" id="SSF53335">
    <property type="entry name" value="S-adenosyl-L-methionine-dependent methyltransferases"/>
    <property type="match status" value="1"/>
</dbReference>
<accession>A0A0B5BGF5</accession>
<dbReference type="GO" id="GO:0008171">
    <property type="term" value="F:O-methyltransferase activity"/>
    <property type="evidence" value="ECO:0007669"/>
    <property type="project" value="InterPro"/>
</dbReference>
<proteinExistence type="predicted"/>